<evidence type="ECO:0000313" key="2">
    <source>
        <dbReference type="Proteomes" id="UP000823895"/>
    </source>
</evidence>
<dbReference type="AlphaFoldDB" id="A0A9D2T261"/>
<reference evidence="1" key="2">
    <citation type="submission" date="2021-04" db="EMBL/GenBank/DDBJ databases">
        <authorList>
            <person name="Gilroy R."/>
        </authorList>
    </citation>
    <scope>NUCLEOTIDE SEQUENCE</scope>
    <source>
        <strain evidence="1">CHK165-2605</strain>
    </source>
</reference>
<gene>
    <name evidence="1" type="ORF">H9756_03805</name>
</gene>
<dbReference type="EMBL" id="DWWI01000079">
    <property type="protein sequence ID" value="HJC42794.1"/>
    <property type="molecule type" value="Genomic_DNA"/>
</dbReference>
<proteinExistence type="predicted"/>
<reference evidence="1" key="1">
    <citation type="journal article" date="2021" name="PeerJ">
        <title>Extensive microbial diversity within the chicken gut microbiome revealed by metagenomics and culture.</title>
        <authorList>
            <person name="Gilroy R."/>
            <person name="Ravi A."/>
            <person name="Getino M."/>
            <person name="Pursley I."/>
            <person name="Horton D.L."/>
            <person name="Alikhan N.F."/>
            <person name="Baker D."/>
            <person name="Gharbi K."/>
            <person name="Hall N."/>
            <person name="Watson M."/>
            <person name="Adriaenssens E.M."/>
            <person name="Foster-Nyarko E."/>
            <person name="Jarju S."/>
            <person name="Secka A."/>
            <person name="Antonio M."/>
            <person name="Oren A."/>
            <person name="Chaudhuri R.R."/>
            <person name="La Ragione R."/>
            <person name="Hildebrand F."/>
            <person name="Pallen M.J."/>
        </authorList>
    </citation>
    <scope>NUCLEOTIDE SEQUENCE</scope>
    <source>
        <strain evidence="1">CHK165-2605</strain>
    </source>
</reference>
<name>A0A9D2T261_9FIRM</name>
<sequence length="62" mass="7251">MEFIRGNICYILGNDGRPEKVKIVSKKGTEFFLQYIGKRGILLKDENDMYHSYEEAINSSKY</sequence>
<comment type="caution">
    <text evidence="1">The sequence shown here is derived from an EMBL/GenBank/DDBJ whole genome shotgun (WGS) entry which is preliminary data.</text>
</comment>
<dbReference type="Proteomes" id="UP000823895">
    <property type="component" value="Unassembled WGS sequence"/>
</dbReference>
<protein>
    <submittedName>
        <fullName evidence="1">Uncharacterized protein</fullName>
    </submittedName>
</protein>
<evidence type="ECO:0000313" key="1">
    <source>
        <dbReference type="EMBL" id="HJC42794.1"/>
    </source>
</evidence>
<organism evidence="1 2">
    <name type="scientific">Candidatus Mediterraneibacter gallistercoris</name>
    <dbReference type="NCBI Taxonomy" id="2838671"/>
    <lineage>
        <taxon>Bacteria</taxon>
        <taxon>Bacillati</taxon>
        <taxon>Bacillota</taxon>
        <taxon>Clostridia</taxon>
        <taxon>Lachnospirales</taxon>
        <taxon>Lachnospiraceae</taxon>
        <taxon>Mediterraneibacter</taxon>
    </lineage>
</organism>
<accession>A0A9D2T261</accession>